<dbReference type="Proteomes" id="UP000791080">
    <property type="component" value="Unassembled WGS sequence"/>
</dbReference>
<sequence length="122" mass="13168">MMVPQVVAAPAQGAGALFTVEMPGTGPMLMVDLGSLCVQVRFHQDGQDREHLDRFLSELSGEAARALAWLRSQPRHTHGLLDVDSARTALAGYLPATPPEDPPGGAHHWRAPEPTDEGECHR</sequence>
<dbReference type="RefSeq" id="WP_026419210.1">
    <property type="nucleotide sequence ID" value="NZ_AUBJ02000001.1"/>
</dbReference>
<organism evidence="2 3">
    <name type="scientific">Actinoalloteichus caeruleus DSM 43889</name>
    <dbReference type="NCBI Taxonomy" id="1120930"/>
    <lineage>
        <taxon>Bacteria</taxon>
        <taxon>Bacillati</taxon>
        <taxon>Actinomycetota</taxon>
        <taxon>Actinomycetes</taxon>
        <taxon>Pseudonocardiales</taxon>
        <taxon>Pseudonocardiaceae</taxon>
        <taxon>Actinoalloteichus</taxon>
        <taxon>Actinoalloteichus cyanogriseus</taxon>
    </lineage>
</organism>
<evidence type="ECO:0000313" key="3">
    <source>
        <dbReference type="Proteomes" id="UP000791080"/>
    </source>
</evidence>
<evidence type="ECO:0000313" key="2">
    <source>
        <dbReference type="EMBL" id="MCP2334664.1"/>
    </source>
</evidence>
<evidence type="ECO:0000256" key="1">
    <source>
        <dbReference type="SAM" id="MobiDB-lite"/>
    </source>
</evidence>
<gene>
    <name evidence="2" type="ORF">G443_004934</name>
</gene>
<feature type="compositionally biased region" description="Basic and acidic residues" evidence="1">
    <location>
        <begin position="110"/>
        <end position="122"/>
    </location>
</feature>
<accession>A0ABT1JR98</accession>
<keyword evidence="3" id="KW-1185">Reference proteome</keyword>
<protein>
    <submittedName>
        <fullName evidence="2">Uncharacterized protein</fullName>
    </submittedName>
</protein>
<proteinExistence type="predicted"/>
<reference evidence="2 3" key="1">
    <citation type="submission" date="2022-06" db="EMBL/GenBank/DDBJ databases">
        <title>Genomic Encyclopedia of Type Strains, Phase I: the one thousand microbial genomes (KMG-I) project.</title>
        <authorList>
            <person name="Kyrpides N."/>
        </authorList>
    </citation>
    <scope>NUCLEOTIDE SEQUENCE [LARGE SCALE GENOMIC DNA]</scope>
    <source>
        <strain evidence="2 3">DSM 43889</strain>
    </source>
</reference>
<feature type="region of interest" description="Disordered" evidence="1">
    <location>
        <begin position="93"/>
        <end position="122"/>
    </location>
</feature>
<comment type="caution">
    <text evidence="2">The sequence shown here is derived from an EMBL/GenBank/DDBJ whole genome shotgun (WGS) entry which is preliminary data.</text>
</comment>
<dbReference type="EMBL" id="AUBJ02000001">
    <property type="protein sequence ID" value="MCP2334664.1"/>
    <property type="molecule type" value="Genomic_DNA"/>
</dbReference>
<name>A0ABT1JR98_ACTCY</name>